<evidence type="ECO:0000256" key="1">
    <source>
        <dbReference type="SAM" id="MobiDB-lite"/>
    </source>
</evidence>
<name>A0A8S0TV62_OLEEU</name>
<gene>
    <name evidence="2" type="ORF">OLEA9_A033885</name>
</gene>
<dbReference type="Gramene" id="OE9A033885T1">
    <property type="protein sequence ID" value="OE9A033885C1"/>
    <property type="gene ID" value="OE9A033885"/>
</dbReference>
<organism evidence="2 3">
    <name type="scientific">Olea europaea subsp. europaea</name>
    <dbReference type="NCBI Taxonomy" id="158383"/>
    <lineage>
        <taxon>Eukaryota</taxon>
        <taxon>Viridiplantae</taxon>
        <taxon>Streptophyta</taxon>
        <taxon>Embryophyta</taxon>
        <taxon>Tracheophyta</taxon>
        <taxon>Spermatophyta</taxon>
        <taxon>Magnoliopsida</taxon>
        <taxon>eudicotyledons</taxon>
        <taxon>Gunneridae</taxon>
        <taxon>Pentapetalae</taxon>
        <taxon>asterids</taxon>
        <taxon>lamiids</taxon>
        <taxon>Lamiales</taxon>
        <taxon>Oleaceae</taxon>
        <taxon>Oleeae</taxon>
        <taxon>Olea</taxon>
    </lineage>
</organism>
<reference evidence="2 3" key="1">
    <citation type="submission" date="2019-12" db="EMBL/GenBank/DDBJ databases">
        <authorList>
            <person name="Alioto T."/>
            <person name="Alioto T."/>
            <person name="Gomez Garrido J."/>
        </authorList>
    </citation>
    <scope>NUCLEOTIDE SEQUENCE [LARGE SCALE GENOMIC DNA]</scope>
</reference>
<protein>
    <submittedName>
        <fullName evidence="2">Uncharacterized protein</fullName>
    </submittedName>
</protein>
<keyword evidence="3" id="KW-1185">Reference proteome</keyword>
<evidence type="ECO:0000313" key="3">
    <source>
        <dbReference type="Proteomes" id="UP000594638"/>
    </source>
</evidence>
<dbReference type="Proteomes" id="UP000594638">
    <property type="component" value="Unassembled WGS sequence"/>
</dbReference>
<feature type="region of interest" description="Disordered" evidence="1">
    <location>
        <begin position="47"/>
        <end position="79"/>
    </location>
</feature>
<dbReference type="EMBL" id="CACTIH010007327">
    <property type="protein sequence ID" value="CAA3009830.1"/>
    <property type="molecule type" value="Genomic_DNA"/>
</dbReference>
<comment type="caution">
    <text evidence="2">The sequence shown here is derived from an EMBL/GenBank/DDBJ whole genome shotgun (WGS) entry which is preliminary data.</text>
</comment>
<evidence type="ECO:0000313" key="2">
    <source>
        <dbReference type="EMBL" id="CAA3009830.1"/>
    </source>
</evidence>
<accession>A0A8S0TV62</accession>
<feature type="compositionally biased region" description="Polar residues" evidence="1">
    <location>
        <begin position="60"/>
        <end position="73"/>
    </location>
</feature>
<dbReference type="AlphaFoldDB" id="A0A8S0TV62"/>
<proteinExistence type="predicted"/>
<sequence>MQDFDLGLAAFSQIPQPVHGSNPLPTTLQTHVPLPVLSQAIQSSSNVTGAAPELTPQPAVESTNYFQNTSGNRKSLRKGKPPGYLNDVFVVDTLVHKIHK</sequence>